<dbReference type="KEGG" id="xba:C7S18_17555"/>
<dbReference type="AlphaFoldDB" id="A0A2P1PVM0"/>
<dbReference type="EMBL" id="CP027860">
    <property type="protein sequence ID" value="AVP98872.1"/>
    <property type="molecule type" value="Genomic_DNA"/>
</dbReference>
<name>A0A2P1PVM0_9GAMM</name>
<accession>A0A2P1PVM0</accession>
<proteinExistence type="predicted"/>
<evidence type="ECO:0000313" key="1">
    <source>
        <dbReference type="EMBL" id="AVP98872.1"/>
    </source>
</evidence>
<keyword evidence="2" id="KW-1185">Reference proteome</keyword>
<organism evidence="1 2">
    <name type="scientific">Ahniella affigens</name>
    <dbReference type="NCBI Taxonomy" id="2021234"/>
    <lineage>
        <taxon>Bacteria</taxon>
        <taxon>Pseudomonadati</taxon>
        <taxon>Pseudomonadota</taxon>
        <taxon>Gammaproteobacteria</taxon>
        <taxon>Lysobacterales</taxon>
        <taxon>Rhodanobacteraceae</taxon>
        <taxon>Ahniella</taxon>
    </lineage>
</organism>
<reference evidence="1 2" key="2">
    <citation type="submission" date="2018-03" db="EMBL/GenBank/DDBJ databases">
        <authorList>
            <person name="Keele B.F."/>
        </authorList>
    </citation>
    <scope>NUCLEOTIDE SEQUENCE [LARGE SCALE GENOMIC DNA]</scope>
    <source>
        <strain evidence="1 2">D13</strain>
    </source>
</reference>
<evidence type="ECO:0000313" key="2">
    <source>
        <dbReference type="Proteomes" id="UP000241074"/>
    </source>
</evidence>
<protein>
    <submittedName>
        <fullName evidence="1">Uncharacterized protein</fullName>
    </submittedName>
</protein>
<dbReference type="Proteomes" id="UP000241074">
    <property type="component" value="Chromosome"/>
</dbReference>
<reference evidence="1 2" key="1">
    <citation type="submission" date="2018-03" db="EMBL/GenBank/DDBJ databases">
        <title>Ahniella affigens gen. nov., sp. nov., a gammaproteobacterium isolated from sandy soil near a stream.</title>
        <authorList>
            <person name="Ko Y."/>
            <person name="Kim J.-H."/>
        </authorList>
    </citation>
    <scope>NUCLEOTIDE SEQUENCE [LARGE SCALE GENOMIC DNA]</scope>
    <source>
        <strain evidence="1 2">D13</strain>
    </source>
</reference>
<sequence>MNKLPLPFAGKLVNCAARAANLMMRCGFASPLHRTIRAACSYFDEIAMSDPAAILRSDIV</sequence>
<gene>
    <name evidence="1" type="ORF">C7S18_17555</name>
</gene>